<evidence type="ECO:0000313" key="3">
    <source>
        <dbReference type="Proteomes" id="UP000606172"/>
    </source>
</evidence>
<organism evidence="2 3">
    <name type="scientific">Sinosporangium siamense</name>
    <dbReference type="NCBI Taxonomy" id="1367973"/>
    <lineage>
        <taxon>Bacteria</taxon>
        <taxon>Bacillati</taxon>
        <taxon>Actinomycetota</taxon>
        <taxon>Actinomycetes</taxon>
        <taxon>Streptosporangiales</taxon>
        <taxon>Streptosporangiaceae</taxon>
        <taxon>Sinosporangium</taxon>
    </lineage>
</organism>
<dbReference type="AlphaFoldDB" id="A0A919VA09"/>
<name>A0A919VA09_9ACTN</name>
<sequence length="139" mass="15539">MHFHGYRWTGPADQLKREGEGERRPSGASFATNPYPPMILWHWLRKTPAHVKGTFTDVEAAGDWLEAQYGEIAARITGSTAQCRTAADYRKSASESLAQGREFCWGLYLAGTYYDHTALIACPPRIAEDRVACPAPPRR</sequence>
<accession>A0A919VA09</accession>
<gene>
    <name evidence="2" type="ORF">Ssi02_08650</name>
</gene>
<evidence type="ECO:0000313" key="2">
    <source>
        <dbReference type="EMBL" id="GII90634.1"/>
    </source>
</evidence>
<dbReference type="EMBL" id="BOOW01000006">
    <property type="protein sequence ID" value="GII90634.1"/>
    <property type="molecule type" value="Genomic_DNA"/>
</dbReference>
<feature type="region of interest" description="Disordered" evidence="1">
    <location>
        <begin position="1"/>
        <end position="31"/>
    </location>
</feature>
<protein>
    <submittedName>
        <fullName evidence="2">Uncharacterized protein</fullName>
    </submittedName>
</protein>
<keyword evidence="3" id="KW-1185">Reference proteome</keyword>
<dbReference type="Proteomes" id="UP000606172">
    <property type="component" value="Unassembled WGS sequence"/>
</dbReference>
<comment type="caution">
    <text evidence="2">The sequence shown here is derived from an EMBL/GenBank/DDBJ whole genome shotgun (WGS) entry which is preliminary data.</text>
</comment>
<dbReference type="RefSeq" id="WP_204021162.1">
    <property type="nucleotide sequence ID" value="NZ_BOOW01000006.1"/>
</dbReference>
<proteinExistence type="predicted"/>
<evidence type="ECO:0000256" key="1">
    <source>
        <dbReference type="SAM" id="MobiDB-lite"/>
    </source>
</evidence>
<feature type="compositionally biased region" description="Basic and acidic residues" evidence="1">
    <location>
        <begin position="14"/>
        <end position="25"/>
    </location>
</feature>
<reference evidence="2" key="1">
    <citation type="submission" date="2021-01" db="EMBL/GenBank/DDBJ databases">
        <title>Whole genome shotgun sequence of Sinosporangium siamense NBRC 109515.</title>
        <authorList>
            <person name="Komaki H."/>
            <person name="Tamura T."/>
        </authorList>
    </citation>
    <scope>NUCLEOTIDE SEQUENCE</scope>
    <source>
        <strain evidence="2">NBRC 109515</strain>
    </source>
</reference>